<feature type="transmembrane region" description="Helical" evidence="1">
    <location>
        <begin position="12"/>
        <end position="31"/>
    </location>
</feature>
<dbReference type="InterPro" id="IPR000620">
    <property type="entry name" value="EamA_dom"/>
</dbReference>
<keyword evidence="1" id="KW-0812">Transmembrane</keyword>
<dbReference type="SUPFAM" id="SSF103481">
    <property type="entry name" value="Multidrug resistance efflux transporter EmrE"/>
    <property type="match status" value="1"/>
</dbReference>
<feature type="transmembrane region" description="Helical" evidence="1">
    <location>
        <begin position="126"/>
        <end position="144"/>
    </location>
</feature>
<dbReference type="RefSeq" id="WP_016847389.1">
    <property type="nucleotide sequence ID" value="NZ_BJNL01000048.1"/>
</dbReference>
<gene>
    <name evidence="3" type="ORF">ABIF29_008629</name>
</gene>
<keyword evidence="1" id="KW-1133">Transmembrane helix</keyword>
<dbReference type="EMBL" id="JBGBZA010000002">
    <property type="protein sequence ID" value="MEY9321830.1"/>
    <property type="molecule type" value="Genomic_DNA"/>
</dbReference>
<evidence type="ECO:0000313" key="4">
    <source>
        <dbReference type="Proteomes" id="UP001565471"/>
    </source>
</evidence>
<dbReference type="InterPro" id="IPR037185">
    <property type="entry name" value="EmrE-like"/>
</dbReference>
<feature type="transmembrane region" description="Helical" evidence="1">
    <location>
        <begin position="38"/>
        <end position="59"/>
    </location>
</feature>
<protein>
    <submittedName>
        <fullName evidence="3">Transporter family protein</fullName>
    </submittedName>
</protein>
<organism evidence="3 4">
    <name type="scientific">Bradyrhizobium elkanii</name>
    <dbReference type="NCBI Taxonomy" id="29448"/>
    <lineage>
        <taxon>Bacteria</taxon>
        <taxon>Pseudomonadati</taxon>
        <taxon>Pseudomonadota</taxon>
        <taxon>Alphaproteobacteria</taxon>
        <taxon>Hyphomicrobiales</taxon>
        <taxon>Nitrobacteraceae</taxon>
        <taxon>Bradyrhizobium</taxon>
    </lineage>
</organism>
<dbReference type="PANTHER" id="PTHR22911">
    <property type="entry name" value="ACYL-MALONYL CONDENSING ENZYME-RELATED"/>
    <property type="match status" value="1"/>
</dbReference>
<keyword evidence="1" id="KW-0472">Membrane</keyword>
<evidence type="ECO:0000313" key="3">
    <source>
        <dbReference type="EMBL" id="MEY9321830.1"/>
    </source>
</evidence>
<accession>A0ABV4FED7</accession>
<dbReference type="PANTHER" id="PTHR22911:SF137">
    <property type="entry name" value="SOLUTE CARRIER FAMILY 35 MEMBER G2-RELATED"/>
    <property type="match status" value="1"/>
</dbReference>
<evidence type="ECO:0000256" key="1">
    <source>
        <dbReference type="SAM" id="Phobius"/>
    </source>
</evidence>
<evidence type="ECO:0000259" key="2">
    <source>
        <dbReference type="Pfam" id="PF00892"/>
    </source>
</evidence>
<dbReference type="Gene3D" id="1.10.3730.20">
    <property type="match status" value="1"/>
</dbReference>
<feature type="transmembrane region" description="Helical" evidence="1">
    <location>
        <begin position="71"/>
        <end position="93"/>
    </location>
</feature>
<comment type="caution">
    <text evidence="3">The sequence shown here is derived from an EMBL/GenBank/DDBJ whole genome shotgun (WGS) entry which is preliminary data.</text>
</comment>
<name>A0ABV4FED7_BRAEL</name>
<proteinExistence type="predicted"/>
<feature type="domain" description="EamA" evidence="2">
    <location>
        <begin position="8"/>
        <end position="143"/>
    </location>
</feature>
<keyword evidence="4" id="KW-1185">Reference proteome</keyword>
<reference evidence="3 4" key="1">
    <citation type="submission" date="2024-07" db="EMBL/GenBank/DDBJ databases">
        <title>Genomic Encyclopedia of Type Strains, Phase V (KMG-V): Genome sequencing to study the core and pangenomes of soil and plant-associated prokaryotes.</title>
        <authorList>
            <person name="Whitman W."/>
        </authorList>
    </citation>
    <scope>NUCLEOTIDE SEQUENCE [LARGE SCALE GENOMIC DNA]</scope>
    <source>
        <strain evidence="3 4">USDA 415</strain>
    </source>
</reference>
<dbReference type="Pfam" id="PF00892">
    <property type="entry name" value="EamA"/>
    <property type="match status" value="1"/>
</dbReference>
<sequence length="146" mass="15207">MTPDSFSSWQVWAFLSAVFAALTAIFAKVGVEGINSDLATLIRTVVVLITLSAILFATGQFTQSGPISGKSWLFLLLSGLGTGASWICYFRALKLGPATLVAPIDKLSVVLVALFGAVFLGERPSAYGWLGIALISAGAVLIAVKG</sequence>
<feature type="transmembrane region" description="Helical" evidence="1">
    <location>
        <begin position="100"/>
        <end position="120"/>
    </location>
</feature>
<dbReference type="GeneID" id="92950413"/>
<dbReference type="Proteomes" id="UP001565471">
    <property type="component" value="Unassembled WGS sequence"/>
</dbReference>